<reference evidence="1 2" key="1">
    <citation type="submission" date="2017-08" db="EMBL/GenBank/DDBJ databases">
        <authorList>
            <person name="de Groot N.N."/>
        </authorList>
    </citation>
    <scope>NUCLEOTIDE SEQUENCE [LARGE SCALE GENOMIC DNA]</scope>
    <source>
        <strain evidence="1 2">NBT06-6</strain>
    </source>
</reference>
<comment type="caution">
    <text evidence="1">The sequence shown here is derived from an EMBL/GenBank/DDBJ whole genome shotgun (WGS) entry which is preliminary data.</text>
</comment>
<evidence type="ECO:0000313" key="1">
    <source>
        <dbReference type="EMBL" id="PAJ68940.1"/>
    </source>
</evidence>
<proteinExistence type="predicted"/>
<sequence>MSVPTQDKTVTFKVELRNDANVGPLYRISGAVKIKNLVDLISIEDLTANPRRPKRTTITEDIMQTIQTAPEMLPFYSKGILIGSSDVVERDRDRFQLHFADPDREGVLDGGHNLMAIALVLLGEVGVSEKPLRKVKFWDQLKEAWAENTTALKALRQETSPTLDALVPLEIIAPLVGPEAGDGLAEFNNLIMGICANRNQNAQLAADAIANKSGVFDFLKESMPAELADQVTWSTNDNKRIDPRMLVSLLWVSLGKVPTLGNYGIKPITPTSAYSSKAASLQRFTDLVEADGAAEKTDDGKSYVVLDGYIASAFEMIVDILNCHDYIYTGFKDAYNENGGSFGRIGAVKKTSKGANRTLVTNQLVEHEVPPSGYLIPLLFSIQALIKDDAEAGRLTWHKPPLEFLQAPGNLTKLVGALKPIIEMANWNPQTVGKNSASYEVTYAKLRELLFDDLLG</sequence>
<protein>
    <recommendedName>
        <fullName evidence="3">AIPR protein</fullName>
    </recommendedName>
</protein>
<dbReference type="Proteomes" id="UP000215771">
    <property type="component" value="Unassembled WGS sequence"/>
</dbReference>
<organism evidence="1 2">
    <name type="scientific">Corynebacterium hadale</name>
    <dbReference type="NCBI Taxonomy" id="2026255"/>
    <lineage>
        <taxon>Bacteria</taxon>
        <taxon>Bacillati</taxon>
        <taxon>Actinomycetota</taxon>
        <taxon>Actinomycetes</taxon>
        <taxon>Mycobacteriales</taxon>
        <taxon>Corynebacteriaceae</taxon>
        <taxon>Corynebacterium</taxon>
    </lineage>
</organism>
<dbReference type="AlphaFoldDB" id="A0A269PBX1"/>
<evidence type="ECO:0008006" key="3">
    <source>
        <dbReference type="Google" id="ProtNLM"/>
    </source>
</evidence>
<accession>A0A269PBX1</accession>
<gene>
    <name evidence="1" type="ORF">CIG21_09735</name>
</gene>
<evidence type="ECO:0000313" key="2">
    <source>
        <dbReference type="Proteomes" id="UP000215771"/>
    </source>
</evidence>
<name>A0A269PBX1_9CORY</name>
<dbReference type="EMBL" id="NQMQ01000020">
    <property type="protein sequence ID" value="PAJ68940.1"/>
    <property type="molecule type" value="Genomic_DNA"/>
</dbReference>
<dbReference type="RefSeq" id="WP_095278644.1">
    <property type="nucleotide sequence ID" value="NZ_CP047655.1"/>
</dbReference>